<name>A0A5B9P816_9BACT</name>
<protein>
    <submittedName>
        <fullName evidence="3">Chromosome segregation protein</fullName>
    </submittedName>
</protein>
<sequence>MIKRIELVNFMSHRHTVIEPAAGLTVLVGPNNCGKSAIVTALQILCHNDNSTYVLRHGAKECRIIVETDDGHRIEWIRKKSGSPSYKINCKDFDRLNKKESDVWDELKKTLRLPRVEFDNNKFDVHIGEQRNPVFLLGDKGKGAAQFFASSSDAIRLVEMQDLHKRQTAENKRERKRLATQQTQVTEAIECLESVPEVDAAIGKIEEQYAVLKTEEAKTARLDQALADLTLRQKETKRFAAINSALQALPQPPQFSNPASLQKLIEQIGIERASVKKSQALQSALQSLTKPPTFGNPASLQKLIEQLRSEQNSIRKSSSLKATFNSLTKPPAFSDSESLRTKLRSIRKLRRTVAKLSAEQQLLSKVQEPPESKDSETVSALAKCIVDLRTEIESCNEVRAKLKQAQQQLGQAKAEIEQWVYENPGCPTCGSEISADVILSGGHQHG</sequence>
<dbReference type="InterPro" id="IPR041685">
    <property type="entry name" value="AAA_GajA/Old/RecF-like"/>
</dbReference>
<evidence type="ECO:0000259" key="2">
    <source>
        <dbReference type="Pfam" id="PF13175"/>
    </source>
</evidence>
<dbReference type="OrthoDB" id="267455at2"/>
<dbReference type="SUPFAM" id="SSF52540">
    <property type="entry name" value="P-loop containing nucleoside triphosphate hydrolases"/>
    <property type="match status" value="1"/>
</dbReference>
<feature type="domain" description="Endonuclease GajA/Old nuclease/RecF-like AAA" evidence="2">
    <location>
        <begin position="1"/>
        <end position="314"/>
    </location>
</feature>
<dbReference type="Proteomes" id="UP000322214">
    <property type="component" value="Chromosome"/>
</dbReference>
<reference evidence="3 4" key="1">
    <citation type="submission" date="2019-08" db="EMBL/GenBank/DDBJ databases">
        <title>Deep-cultivation of Planctomycetes and their phenomic and genomic characterization uncovers novel biology.</title>
        <authorList>
            <person name="Wiegand S."/>
            <person name="Jogler M."/>
            <person name="Boedeker C."/>
            <person name="Pinto D."/>
            <person name="Vollmers J."/>
            <person name="Rivas-Marin E."/>
            <person name="Kohn T."/>
            <person name="Peeters S.H."/>
            <person name="Heuer A."/>
            <person name="Rast P."/>
            <person name="Oberbeckmann S."/>
            <person name="Bunk B."/>
            <person name="Jeske O."/>
            <person name="Meyerdierks A."/>
            <person name="Storesund J.E."/>
            <person name="Kallscheuer N."/>
            <person name="Luecker S."/>
            <person name="Lage O.M."/>
            <person name="Pohl T."/>
            <person name="Merkel B.J."/>
            <person name="Hornburger P."/>
            <person name="Mueller R.-W."/>
            <person name="Bruemmer F."/>
            <person name="Labrenz M."/>
            <person name="Spormann A.M."/>
            <person name="Op den Camp H."/>
            <person name="Overmann J."/>
            <person name="Amann R."/>
            <person name="Jetten M.S.M."/>
            <person name="Mascher T."/>
            <person name="Medema M.H."/>
            <person name="Devos D.P."/>
            <person name="Kaster A.-K."/>
            <person name="Ovreas L."/>
            <person name="Rohde M."/>
            <person name="Galperin M.Y."/>
            <person name="Jogler C."/>
        </authorList>
    </citation>
    <scope>NUCLEOTIDE SEQUENCE [LARGE SCALE GENOMIC DNA]</scope>
    <source>
        <strain evidence="3 4">FC18</strain>
    </source>
</reference>
<keyword evidence="1" id="KW-0175">Coiled coil</keyword>
<dbReference type="STRING" id="980251.GCA_001642875_03094"/>
<evidence type="ECO:0000313" key="4">
    <source>
        <dbReference type="Proteomes" id="UP000322214"/>
    </source>
</evidence>
<keyword evidence="4" id="KW-1185">Reference proteome</keyword>
<feature type="coiled-coil region" evidence="1">
    <location>
        <begin position="385"/>
        <end position="422"/>
    </location>
</feature>
<dbReference type="KEGG" id="mff:MFFC18_06070"/>
<proteinExistence type="predicted"/>
<dbReference type="Gene3D" id="3.40.50.300">
    <property type="entry name" value="P-loop containing nucleotide triphosphate hydrolases"/>
    <property type="match status" value="1"/>
</dbReference>
<dbReference type="AlphaFoldDB" id="A0A5B9P816"/>
<organism evidence="3 4">
    <name type="scientific">Mariniblastus fucicola</name>
    <dbReference type="NCBI Taxonomy" id="980251"/>
    <lineage>
        <taxon>Bacteria</taxon>
        <taxon>Pseudomonadati</taxon>
        <taxon>Planctomycetota</taxon>
        <taxon>Planctomycetia</taxon>
        <taxon>Pirellulales</taxon>
        <taxon>Pirellulaceae</taxon>
        <taxon>Mariniblastus</taxon>
    </lineage>
</organism>
<evidence type="ECO:0000313" key="3">
    <source>
        <dbReference type="EMBL" id="QEG20756.1"/>
    </source>
</evidence>
<dbReference type="EMBL" id="CP042912">
    <property type="protein sequence ID" value="QEG20756.1"/>
    <property type="molecule type" value="Genomic_DNA"/>
</dbReference>
<evidence type="ECO:0000256" key="1">
    <source>
        <dbReference type="SAM" id="Coils"/>
    </source>
</evidence>
<dbReference type="InterPro" id="IPR027417">
    <property type="entry name" value="P-loop_NTPase"/>
</dbReference>
<dbReference type="RefSeq" id="WP_075085297.1">
    <property type="nucleotide sequence ID" value="NZ_CP042912.1"/>
</dbReference>
<gene>
    <name evidence="3" type="ORF">MFFC18_06070</name>
</gene>
<accession>A0A5B9P816</accession>
<dbReference type="Pfam" id="PF13175">
    <property type="entry name" value="AAA_15"/>
    <property type="match status" value="1"/>
</dbReference>